<organism evidence="2 3">
    <name type="scientific">Blepharisma stoltei</name>
    <dbReference type="NCBI Taxonomy" id="1481888"/>
    <lineage>
        <taxon>Eukaryota</taxon>
        <taxon>Sar</taxon>
        <taxon>Alveolata</taxon>
        <taxon>Ciliophora</taxon>
        <taxon>Postciliodesmatophora</taxon>
        <taxon>Heterotrichea</taxon>
        <taxon>Heterotrichida</taxon>
        <taxon>Blepharismidae</taxon>
        <taxon>Blepharisma</taxon>
    </lineage>
</organism>
<sequence>MGCGIHSKNKQSSSKNGSLSLDITDKSLNYKVKTASSAIFPEKRKIYTIRVFTPEEDGLHEDLNTLENNVKSICVI</sequence>
<proteinExistence type="predicted"/>
<feature type="region of interest" description="Disordered" evidence="1">
    <location>
        <begin position="1"/>
        <end position="21"/>
    </location>
</feature>
<accession>A0AAU9IWM1</accession>
<protein>
    <submittedName>
        <fullName evidence="2">Uncharacterized protein</fullName>
    </submittedName>
</protein>
<dbReference type="AlphaFoldDB" id="A0AAU9IWM1"/>
<name>A0AAU9IWM1_9CILI</name>
<evidence type="ECO:0000313" key="2">
    <source>
        <dbReference type="EMBL" id="CAG9313916.1"/>
    </source>
</evidence>
<evidence type="ECO:0000256" key="1">
    <source>
        <dbReference type="SAM" id="MobiDB-lite"/>
    </source>
</evidence>
<comment type="caution">
    <text evidence="2">The sequence shown here is derived from an EMBL/GenBank/DDBJ whole genome shotgun (WGS) entry which is preliminary data.</text>
</comment>
<feature type="compositionally biased region" description="Low complexity" evidence="1">
    <location>
        <begin position="10"/>
        <end position="21"/>
    </location>
</feature>
<gene>
    <name evidence="2" type="ORF">BSTOLATCC_MIC9717</name>
</gene>
<evidence type="ECO:0000313" key="3">
    <source>
        <dbReference type="Proteomes" id="UP001162131"/>
    </source>
</evidence>
<reference evidence="2" key="1">
    <citation type="submission" date="2021-09" db="EMBL/GenBank/DDBJ databases">
        <authorList>
            <consortium name="AG Swart"/>
            <person name="Singh M."/>
            <person name="Singh A."/>
            <person name="Seah K."/>
            <person name="Emmerich C."/>
        </authorList>
    </citation>
    <scope>NUCLEOTIDE SEQUENCE</scope>
    <source>
        <strain evidence="2">ATCC30299</strain>
    </source>
</reference>
<dbReference type="Proteomes" id="UP001162131">
    <property type="component" value="Unassembled WGS sequence"/>
</dbReference>
<keyword evidence="3" id="KW-1185">Reference proteome</keyword>
<dbReference type="EMBL" id="CAJZBQ010000011">
    <property type="protein sequence ID" value="CAG9313916.1"/>
    <property type="molecule type" value="Genomic_DNA"/>
</dbReference>